<evidence type="ECO:0000256" key="5">
    <source>
        <dbReference type="ARBA" id="ARBA00022692"/>
    </source>
</evidence>
<evidence type="ECO:0000256" key="2">
    <source>
        <dbReference type="ARBA" id="ARBA00007613"/>
    </source>
</evidence>
<evidence type="ECO:0000256" key="6">
    <source>
        <dbReference type="ARBA" id="ARBA00023136"/>
    </source>
</evidence>
<comment type="similarity">
    <text evidence="2">Belongs to the outer membrane factor (OMF) (TC 1.B.17) family.</text>
</comment>
<protein>
    <submittedName>
        <fullName evidence="9">Outer membrane protein</fullName>
    </submittedName>
</protein>
<dbReference type="InterPro" id="IPR051906">
    <property type="entry name" value="TolC-like"/>
</dbReference>
<sequence>MKRIILLLCLLPLLGQAQNKLSLAECVDLLAKNNLIYQQGTLQAEAAQAQLRQTKSQILPQIYISANQSLNLGRSIDQYTNEYIDQLYTYNSVSTGFQVPVYQAGRLANQARQGTLLKESAMENRVAVLNAQTILLMQGYVNVLATKALLEAADQQLASSQQQVDKVQKQVDAGTAGNNLLAEIKAQFSNDKYLQVTALSNYRTARLALFQRMNITPDDNVEFEPLLPKENIAPAAANAMELYENASKSFPEIRSAELNRQSYKYLVKSIKALNYPSLDLSTNVRAFYASTNRNLDYFNQLNATRNGSINLGLNIPIMGRWVTRPRVELAKVQERQAQNTLDITNQQLRQAIETAVLNLSAMADKHAAAEGQVESLTAAFAVVESKFNAGVSSIFEYTLSKANLAQAQGIAIQAKYDYLMQQRLLQYFRQGNWEGVF</sequence>
<evidence type="ECO:0000256" key="1">
    <source>
        <dbReference type="ARBA" id="ARBA00004442"/>
    </source>
</evidence>
<dbReference type="InterPro" id="IPR003423">
    <property type="entry name" value="OMP_efflux"/>
</dbReference>
<dbReference type="AlphaFoldDB" id="A0A1G7HGX3"/>
<dbReference type="PANTHER" id="PTHR30026">
    <property type="entry name" value="OUTER MEMBRANE PROTEIN TOLC"/>
    <property type="match status" value="1"/>
</dbReference>
<dbReference type="PANTHER" id="PTHR30026:SF20">
    <property type="entry name" value="OUTER MEMBRANE PROTEIN TOLC"/>
    <property type="match status" value="1"/>
</dbReference>
<proteinExistence type="inferred from homology"/>
<feature type="chain" id="PRO_5011472106" evidence="8">
    <location>
        <begin position="18"/>
        <end position="437"/>
    </location>
</feature>
<evidence type="ECO:0000313" key="10">
    <source>
        <dbReference type="Proteomes" id="UP000198748"/>
    </source>
</evidence>
<dbReference type="Gene3D" id="1.20.1600.10">
    <property type="entry name" value="Outer membrane efflux proteins (OEP)"/>
    <property type="match status" value="1"/>
</dbReference>
<keyword evidence="3" id="KW-0813">Transport</keyword>
<name>A0A1G7HGX3_9BACT</name>
<keyword evidence="4" id="KW-1134">Transmembrane beta strand</keyword>
<reference evidence="10" key="1">
    <citation type="submission" date="2016-10" db="EMBL/GenBank/DDBJ databases">
        <authorList>
            <person name="Varghese N."/>
            <person name="Submissions S."/>
        </authorList>
    </citation>
    <scope>NUCLEOTIDE SEQUENCE [LARGE SCALE GENOMIC DNA]</scope>
    <source>
        <strain evidence="10">DSM 25329</strain>
    </source>
</reference>
<keyword evidence="5" id="KW-0812">Transmembrane</keyword>
<comment type="subcellular location">
    <subcellularLocation>
        <location evidence="1">Cell outer membrane</location>
    </subcellularLocation>
</comment>
<dbReference type="GO" id="GO:1990281">
    <property type="term" value="C:efflux pump complex"/>
    <property type="evidence" value="ECO:0007669"/>
    <property type="project" value="TreeGrafter"/>
</dbReference>
<feature type="signal peptide" evidence="8">
    <location>
        <begin position="1"/>
        <end position="17"/>
    </location>
</feature>
<dbReference type="Proteomes" id="UP000198748">
    <property type="component" value="Unassembled WGS sequence"/>
</dbReference>
<dbReference type="GO" id="GO:0015562">
    <property type="term" value="F:efflux transmembrane transporter activity"/>
    <property type="evidence" value="ECO:0007669"/>
    <property type="project" value="InterPro"/>
</dbReference>
<dbReference type="EMBL" id="FNAN01000008">
    <property type="protein sequence ID" value="SDE99722.1"/>
    <property type="molecule type" value="Genomic_DNA"/>
</dbReference>
<keyword evidence="10" id="KW-1185">Reference proteome</keyword>
<dbReference type="SUPFAM" id="SSF56954">
    <property type="entry name" value="Outer membrane efflux proteins (OEP)"/>
    <property type="match status" value="1"/>
</dbReference>
<evidence type="ECO:0000256" key="3">
    <source>
        <dbReference type="ARBA" id="ARBA00022448"/>
    </source>
</evidence>
<dbReference type="OrthoDB" id="9811587at2"/>
<organism evidence="9 10">
    <name type="scientific">Dyadobacter soli</name>
    <dbReference type="NCBI Taxonomy" id="659014"/>
    <lineage>
        <taxon>Bacteria</taxon>
        <taxon>Pseudomonadati</taxon>
        <taxon>Bacteroidota</taxon>
        <taxon>Cytophagia</taxon>
        <taxon>Cytophagales</taxon>
        <taxon>Spirosomataceae</taxon>
        <taxon>Dyadobacter</taxon>
    </lineage>
</organism>
<evidence type="ECO:0000256" key="4">
    <source>
        <dbReference type="ARBA" id="ARBA00022452"/>
    </source>
</evidence>
<dbReference type="Pfam" id="PF02321">
    <property type="entry name" value="OEP"/>
    <property type="match status" value="2"/>
</dbReference>
<dbReference type="GO" id="GO:0015288">
    <property type="term" value="F:porin activity"/>
    <property type="evidence" value="ECO:0007669"/>
    <property type="project" value="TreeGrafter"/>
</dbReference>
<gene>
    <name evidence="9" type="ORF">SAMN04487996_108158</name>
</gene>
<keyword evidence="7" id="KW-0998">Cell outer membrane</keyword>
<keyword evidence="6" id="KW-0472">Membrane</keyword>
<evidence type="ECO:0000313" key="9">
    <source>
        <dbReference type="EMBL" id="SDE99722.1"/>
    </source>
</evidence>
<keyword evidence="8" id="KW-0732">Signal</keyword>
<dbReference type="RefSeq" id="WP_090151140.1">
    <property type="nucleotide sequence ID" value="NZ_FNAN01000008.1"/>
</dbReference>
<evidence type="ECO:0000256" key="8">
    <source>
        <dbReference type="SAM" id="SignalP"/>
    </source>
</evidence>
<evidence type="ECO:0000256" key="7">
    <source>
        <dbReference type="ARBA" id="ARBA00023237"/>
    </source>
</evidence>
<dbReference type="GO" id="GO:0009279">
    <property type="term" value="C:cell outer membrane"/>
    <property type="evidence" value="ECO:0007669"/>
    <property type="project" value="UniProtKB-SubCell"/>
</dbReference>
<dbReference type="STRING" id="659014.SAMN04487996_108158"/>
<accession>A0A1G7HGX3</accession>